<keyword evidence="8" id="KW-0862">Zinc</keyword>
<dbReference type="PANTHER" id="PTHR37984">
    <property type="entry name" value="PROTEIN CBG26694"/>
    <property type="match status" value="1"/>
</dbReference>
<evidence type="ECO:0000256" key="6">
    <source>
        <dbReference type="ARBA" id="ARBA00022801"/>
    </source>
</evidence>
<dbReference type="SUPFAM" id="SSF56672">
    <property type="entry name" value="DNA/RNA polymerases"/>
    <property type="match status" value="1"/>
</dbReference>
<dbReference type="SUPFAM" id="SSF57756">
    <property type="entry name" value="Retrovirus zinc finger-like domains"/>
    <property type="match status" value="1"/>
</dbReference>
<name>A0A816T3I0_9BILA</name>
<dbReference type="Pfam" id="PF00665">
    <property type="entry name" value="rve"/>
    <property type="match status" value="1"/>
</dbReference>
<keyword evidence="7" id="KW-0695">RNA-directed DNA polymerase</keyword>
<keyword evidence="4" id="KW-0540">Nuclease</keyword>
<gene>
    <name evidence="14" type="ORF">UXM345_LOCUS32401</name>
    <name evidence="13" type="ORF">XDN619_LOCUS16861</name>
</gene>
<dbReference type="GO" id="GO:0004519">
    <property type="term" value="F:endonuclease activity"/>
    <property type="evidence" value="ECO:0007669"/>
    <property type="project" value="UniProtKB-KW"/>
</dbReference>
<dbReference type="InterPro" id="IPR050951">
    <property type="entry name" value="Retrovirus_Pol_polyprotein"/>
</dbReference>
<evidence type="ECO:0000259" key="11">
    <source>
        <dbReference type="PROSITE" id="PS50878"/>
    </source>
</evidence>
<evidence type="ECO:0000313" key="14">
    <source>
        <dbReference type="EMBL" id="CAF4282115.1"/>
    </source>
</evidence>
<evidence type="ECO:0000256" key="3">
    <source>
        <dbReference type="ARBA" id="ARBA00022695"/>
    </source>
</evidence>
<evidence type="ECO:0000256" key="7">
    <source>
        <dbReference type="ARBA" id="ARBA00022918"/>
    </source>
</evidence>
<dbReference type="Proteomes" id="UP000663842">
    <property type="component" value="Unassembled WGS sequence"/>
</dbReference>
<dbReference type="FunFam" id="3.10.20.370:FF:000001">
    <property type="entry name" value="Retrovirus-related Pol polyprotein from transposon 17.6-like protein"/>
    <property type="match status" value="1"/>
</dbReference>
<evidence type="ECO:0000256" key="5">
    <source>
        <dbReference type="ARBA" id="ARBA00022759"/>
    </source>
</evidence>
<dbReference type="InterPro" id="IPR043502">
    <property type="entry name" value="DNA/RNA_pol_sf"/>
</dbReference>
<evidence type="ECO:0000256" key="1">
    <source>
        <dbReference type="ARBA" id="ARBA00012493"/>
    </source>
</evidence>
<dbReference type="SUPFAM" id="SSF50630">
    <property type="entry name" value="Acid proteases"/>
    <property type="match status" value="1"/>
</dbReference>
<dbReference type="InterPro" id="IPR036397">
    <property type="entry name" value="RNaseH_sf"/>
</dbReference>
<dbReference type="InterPro" id="IPR021109">
    <property type="entry name" value="Peptidase_aspartic_dom_sf"/>
</dbReference>
<dbReference type="Gene3D" id="3.30.70.270">
    <property type="match status" value="2"/>
</dbReference>
<accession>A0A816T3I0</accession>
<protein>
    <recommendedName>
        <fullName evidence="1">RNA-directed DNA polymerase</fullName>
        <ecNumber evidence="1">2.7.7.49</ecNumber>
    </recommendedName>
</protein>
<keyword evidence="2" id="KW-0808">Transferase</keyword>
<feature type="region of interest" description="Disordered" evidence="9">
    <location>
        <begin position="1261"/>
        <end position="1291"/>
    </location>
</feature>
<dbReference type="Gene3D" id="2.40.70.10">
    <property type="entry name" value="Acid Proteases"/>
    <property type="match status" value="1"/>
</dbReference>
<dbReference type="PROSITE" id="PS50994">
    <property type="entry name" value="INTEGRASE"/>
    <property type="match status" value="1"/>
</dbReference>
<dbReference type="FunFam" id="3.30.70.270:FF:000020">
    <property type="entry name" value="Transposon Tf2-6 polyprotein-like Protein"/>
    <property type="match status" value="1"/>
</dbReference>
<keyword evidence="3" id="KW-0548">Nucleotidyltransferase</keyword>
<keyword evidence="8" id="KW-0863">Zinc-finger</keyword>
<feature type="compositionally biased region" description="Basic residues" evidence="9">
    <location>
        <begin position="1281"/>
        <end position="1291"/>
    </location>
</feature>
<evidence type="ECO:0000313" key="15">
    <source>
        <dbReference type="Proteomes" id="UP000663887"/>
    </source>
</evidence>
<evidence type="ECO:0000259" key="12">
    <source>
        <dbReference type="PROSITE" id="PS50994"/>
    </source>
</evidence>
<dbReference type="Gene3D" id="1.10.340.70">
    <property type="match status" value="1"/>
</dbReference>
<dbReference type="InterPro" id="IPR036875">
    <property type="entry name" value="Znf_CCHC_sf"/>
</dbReference>
<evidence type="ECO:0000256" key="2">
    <source>
        <dbReference type="ARBA" id="ARBA00022679"/>
    </source>
</evidence>
<dbReference type="PROSITE" id="PS50878">
    <property type="entry name" value="RT_POL"/>
    <property type="match status" value="1"/>
</dbReference>
<keyword evidence="6" id="KW-0378">Hydrolase</keyword>
<reference evidence="13" key="1">
    <citation type="submission" date="2021-02" db="EMBL/GenBank/DDBJ databases">
        <authorList>
            <person name="Nowell W R."/>
        </authorList>
    </citation>
    <scope>NUCLEOTIDE SEQUENCE</scope>
</reference>
<dbReference type="InterPro" id="IPR001584">
    <property type="entry name" value="Integrase_cat-core"/>
</dbReference>
<organism evidence="13 15">
    <name type="scientific">Rotaria magnacalcarata</name>
    <dbReference type="NCBI Taxonomy" id="392030"/>
    <lineage>
        <taxon>Eukaryota</taxon>
        <taxon>Metazoa</taxon>
        <taxon>Spiralia</taxon>
        <taxon>Gnathifera</taxon>
        <taxon>Rotifera</taxon>
        <taxon>Eurotatoria</taxon>
        <taxon>Bdelloidea</taxon>
        <taxon>Philodinida</taxon>
        <taxon>Philodinidae</taxon>
        <taxon>Rotaria</taxon>
    </lineage>
</organism>
<dbReference type="InterPro" id="IPR041588">
    <property type="entry name" value="Integrase_H2C2"/>
</dbReference>
<feature type="compositionally biased region" description="Low complexity" evidence="9">
    <location>
        <begin position="1270"/>
        <end position="1279"/>
    </location>
</feature>
<dbReference type="GO" id="GO:0008270">
    <property type="term" value="F:zinc ion binding"/>
    <property type="evidence" value="ECO:0007669"/>
    <property type="project" value="UniProtKB-KW"/>
</dbReference>
<dbReference type="Gene3D" id="4.10.60.10">
    <property type="entry name" value="Zinc finger, CCHC-type"/>
    <property type="match status" value="1"/>
</dbReference>
<dbReference type="Proteomes" id="UP000663887">
    <property type="component" value="Unassembled WGS sequence"/>
</dbReference>
<feature type="region of interest" description="Disordered" evidence="9">
    <location>
        <begin position="1"/>
        <end position="20"/>
    </location>
</feature>
<dbReference type="GO" id="GO:0004190">
    <property type="term" value="F:aspartic-type endopeptidase activity"/>
    <property type="evidence" value="ECO:0007669"/>
    <property type="project" value="InterPro"/>
</dbReference>
<dbReference type="GO" id="GO:0003964">
    <property type="term" value="F:RNA-directed DNA polymerase activity"/>
    <property type="evidence" value="ECO:0007669"/>
    <property type="project" value="UniProtKB-KW"/>
</dbReference>
<dbReference type="InterPro" id="IPR043128">
    <property type="entry name" value="Rev_trsase/Diguanyl_cyclase"/>
</dbReference>
<evidence type="ECO:0000259" key="10">
    <source>
        <dbReference type="PROSITE" id="PS50158"/>
    </source>
</evidence>
<dbReference type="InterPro" id="IPR001969">
    <property type="entry name" value="Aspartic_peptidase_AS"/>
</dbReference>
<dbReference type="GO" id="GO:0006508">
    <property type="term" value="P:proteolysis"/>
    <property type="evidence" value="ECO:0007669"/>
    <property type="project" value="InterPro"/>
</dbReference>
<dbReference type="CDD" id="cd09274">
    <property type="entry name" value="RNase_HI_RT_Ty3"/>
    <property type="match status" value="1"/>
</dbReference>
<proteinExistence type="predicted"/>
<dbReference type="EC" id="2.7.7.49" evidence="1"/>
<evidence type="ECO:0000256" key="8">
    <source>
        <dbReference type="PROSITE-ProRule" id="PRU00047"/>
    </source>
</evidence>
<evidence type="ECO:0000256" key="9">
    <source>
        <dbReference type="SAM" id="MobiDB-lite"/>
    </source>
</evidence>
<keyword evidence="5" id="KW-0255">Endonuclease</keyword>
<dbReference type="PROSITE" id="PS50158">
    <property type="entry name" value="ZF_CCHC"/>
    <property type="match status" value="1"/>
</dbReference>
<dbReference type="Pfam" id="PF17921">
    <property type="entry name" value="Integrase_H2C2"/>
    <property type="match status" value="1"/>
</dbReference>
<dbReference type="Pfam" id="PF17917">
    <property type="entry name" value="RT_RNaseH"/>
    <property type="match status" value="1"/>
</dbReference>
<dbReference type="EMBL" id="CAJOBF010009842">
    <property type="protein sequence ID" value="CAF4282115.1"/>
    <property type="molecule type" value="Genomic_DNA"/>
</dbReference>
<dbReference type="Gene3D" id="3.10.10.10">
    <property type="entry name" value="HIV Type 1 Reverse Transcriptase, subunit A, domain 1"/>
    <property type="match status" value="1"/>
</dbReference>
<evidence type="ECO:0000313" key="13">
    <source>
        <dbReference type="EMBL" id="CAF2092267.1"/>
    </source>
</evidence>
<dbReference type="GO" id="GO:0015074">
    <property type="term" value="P:DNA integration"/>
    <property type="evidence" value="ECO:0007669"/>
    <property type="project" value="InterPro"/>
</dbReference>
<dbReference type="SMART" id="SM00343">
    <property type="entry name" value="ZnF_C2HC"/>
    <property type="match status" value="2"/>
</dbReference>
<dbReference type="InterPro" id="IPR041373">
    <property type="entry name" value="RT_RNaseH"/>
</dbReference>
<feature type="domain" description="Integrase catalytic" evidence="12">
    <location>
        <begin position="1004"/>
        <end position="1156"/>
    </location>
</feature>
<dbReference type="Pfam" id="PF00078">
    <property type="entry name" value="RVT_1"/>
    <property type="match status" value="1"/>
</dbReference>
<dbReference type="FunFam" id="1.10.340.70:FF:000003">
    <property type="entry name" value="Protein CBG25708"/>
    <property type="match status" value="1"/>
</dbReference>
<dbReference type="GO" id="GO:0003676">
    <property type="term" value="F:nucleic acid binding"/>
    <property type="evidence" value="ECO:0007669"/>
    <property type="project" value="InterPro"/>
</dbReference>
<feature type="compositionally biased region" description="Polar residues" evidence="9">
    <location>
        <begin position="1"/>
        <end position="17"/>
    </location>
</feature>
<dbReference type="CDD" id="cd01647">
    <property type="entry name" value="RT_LTR"/>
    <property type="match status" value="1"/>
</dbReference>
<dbReference type="PROSITE" id="PS00141">
    <property type="entry name" value="ASP_PROTEASE"/>
    <property type="match status" value="1"/>
</dbReference>
<dbReference type="SUPFAM" id="SSF53098">
    <property type="entry name" value="Ribonuclease H-like"/>
    <property type="match status" value="1"/>
</dbReference>
<comment type="caution">
    <text evidence="13">The sequence shown here is derived from an EMBL/GenBank/DDBJ whole genome shotgun (WGS) entry which is preliminary data.</text>
</comment>
<dbReference type="InterPro" id="IPR012337">
    <property type="entry name" value="RNaseH-like_sf"/>
</dbReference>
<dbReference type="EMBL" id="CAJNRG010007214">
    <property type="protein sequence ID" value="CAF2092267.1"/>
    <property type="molecule type" value="Genomic_DNA"/>
</dbReference>
<evidence type="ECO:0000256" key="4">
    <source>
        <dbReference type="ARBA" id="ARBA00022722"/>
    </source>
</evidence>
<dbReference type="FunFam" id="3.30.420.10:FF:000063">
    <property type="entry name" value="Retrovirus-related Pol polyprotein from transposon 297-like Protein"/>
    <property type="match status" value="1"/>
</dbReference>
<keyword evidence="8" id="KW-0479">Metal-binding</keyword>
<sequence length="1299" mass="148316">MPTNLSTVEQPARSNTYRPHEFDPTSYDWDDWEILFDTFIDVEGITDDNKKRNILITALGVQPFKTLISVCKPKKPNECSYQEIKQKLRINYARVTFSSTERIKFFGTRQDSSQTLTDFANSLRDKTVTCKFPNDFYEDALITAFVGGLRNEHVRKHLMQQSLETFEQTLNAARIFESVLIQGSNDRNDVSDELAVMKIQKQHKHTTNVHHKVICSSCGSPDHLRSQCRFRHVTCHKCNKEGHISKVCRSHTNANHNKINTIASVTSEQIKHIHPIHVPIKIDGFNVVFDLDTGSPITVIDKSIWMQMGKPILKPIKSVYSSFSGHTIPLKGEKIVKVNYNDRELELQLIVGNEDCNNILGRNWINALHLNETTLDELINNNKVLNVNSKITNLKHLIHTYDDIFKEGLGCCKMKAHLYVKSDVIPKFHKPRSLPFAYQQVVETNLNRLVHEGVLTSVNVAKWAAPIVIVPKPNGKVRICADFSTGVNQALDIDQYPLPKPNDLFVVLNGGTKFSKIDFSEAYLQVELDEESKELVIINTHKGLFKFNRLPFGIASAPSIFQKIMDQMLSGLEGTVCYLDDIIITGKNEIDHLNNLNKVFSRIKEYGFHINQGKCSFLQNSVEYLGFIIDKFGIHTSPSKIKAIVNMPKPTNVSQLRSFLGMVTHYAKFIPKLTDRLLPFYSLLKKDTSWQWTLTCDKAFTSIKRLLVSPLALTHYDPSLPLVLAADASNAGVGAVIYHRFPDGTEKAIAHASKTLTSTESKYAQIEKEALAIIYGVQKFDQFLRGRQFTLLTDHKPLLTIFGPKKGIPTTSANRLQRWAIRLMGYTYKIEYCSTNHFGQADGLSRLPVGPDVSFDNLDPGAVRLVAIIQEEIQKELPLRASHIAKTTRKDLILQQVYHYILSGWPTISPEKLESYFRIRNELSTSHGCITWGIRTIIPTCFRTRLLNHLHSTHSGMGKMKAEARRYFWWPSLDKDIEDLVHQCKICSEIAKQPAKAPLQQWNVPNEPWKRIHIDFMGKFLGFYFLIVVDAHSKWLEVFMMNDISTLSTISNLKTLFARYGLCEEIVSDNGTQFTSNEFTQFCARNGIRHICTSPGHSQSNGQAERYVDIVKTALKKGFHKGGKLADVLSKFLFCNRSTPHSTTNLSPAELFLKRRLRTVLDLLHPNAMDASSVTRQRYKLNFDRHSKQRHFKIDDKVLVRDFRKNPSKVEWTSGVLISRIGSRLWSVKVGEQIWRRHENQIRQRYWSTDDDLIVTHQTTESADCDDDSSSCSPPDQQSKVLRRSSRTRKPVHRLIEQI</sequence>
<dbReference type="PANTHER" id="PTHR37984:SF5">
    <property type="entry name" value="PROTEIN NYNRIN-LIKE"/>
    <property type="match status" value="1"/>
</dbReference>
<dbReference type="InterPro" id="IPR001878">
    <property type="entry name" value="Znf_CCHC"/>
</dbReference>
<feature type="domain" description="Reverse transcriptase" evidence="11">
    <location>
        <begin position="451"/>
        <end position="629"/>
    </location>
</feature>
<dbReference type="Gene3D" id="3.30.420.10">
    <property type="entry name" value="Ribonuclease H-like superfamily/Ribonuclease H"/>
    <property type="match status" value="1"/>
</dbReference>
<feature type="domain" description="CCHC-type" evidence="10">
    <location>
        <begin position="235"/>
        <end position="250"/>
    </location>
</feature>
<dbReference type="InterPro" id="IPR000477">
    <property type="entry name" value="RT_dom"/>
</dbReference>